<keyword evidence="4" id="KW-0804">Transcription</keyword>
<dbReference type="EMBL" id="CP021358">
    <property type="protein sequence ID" value="ART62673.1"/>
    <property type="molecule type" value="Genomic_DNA"/>
</dbReference>
<name>A0A240UNM4_9GAMM</name>
<dbReference type="PRINTS" id="PR00455">
    <property type="entry name" value="HTHTETR"/>
</dbReference>
<dbReference type="GO" id="GO:0003700">
    <property type="term" value="F:DNA-binding transcription factor activity"/>
    <property type="evidence" value="ECO:0007669"/>
    <property type="project" value="TreeGrafter"/>
</dbReference>
<dbReference type="Gene3D" id="1.10.357.10">
    <property type="entry name" value="Tetracycline Repressor, domain 2"/>
    <property type="match status" value="1"/>
</dbReference>
<sequence length="244" mass="27729">MHYRASACVKSPVRAALLIHDRFNVEMTSMRKTKEEAELTRQSLMNAAEHLFIEKGLNRTTHNDIATRAGVTRGALNWHFPEGKTGILAALLERKRQMTERLAAHLAQCEQRAHAPVSILRMTLIQDLESLSHDHRLQRILLLTSSRNEFIGEFAWVNDQLDLHMHECRDMISQTLRRGMDSGEITLRNGLTPEMAASMLLSCIKGVVTDWLVKQTLFELAHDSDKVVSTLLESVVIWQKNPVS</sequence>
<evidence type="ECO:0000256" key="3">
    <source>
        <dbReference type="ARBA" id="ARBA00023125"/>
    </source>
</evidence>
<evidence type="ECO:0000256" key="4">
    <source>
        <dbReference type="ARBA" id="ARBA00023163"/>
    </source>
</evidence>
<dbReference type="PANTHER" id="PTHR30055:SF240">
    <property type="entry name" value="HTH-TYPE TRANSCRIPTIONAL REGULATOR ACRR"/>
    <property type="match status" value="1"/>
</dbReference>
<keyword evidence="8" id="KW-1185">Reference proteome</keyword>
<protein>
    <recommendedName>
        <fullName evidence="6">HTH tetR-type domain-containing protein</fullName>
    </recommendedName>
</protein>
<evidence type="ECO:0000256" key="1">
    <source>
        <dbReference type="ARBA" id="ARBA00022491"/>
    </source>
</evidence>
<dbReference type="AlphaFoldDB" id="A0A240UNM4"/>
<evidence type="ECO:0000256" key="5">
    <source>
        <dbReference type="PROSITE-ProRule" id="PRU00335"/>
    </source>
</evidence>
<dbReference type="PROSITE" id="PS50977">
    <property type="entry name" value="HTH_TETR_2"/>
    <property type="match status" value="1"/>
</dbReference>
<evidence type="ECO:0000259" key="6">
    <source>
        <dbReference type="PROSITE" id="PS50977"/>
    </source>
</evidence>
<dbReference type="SUPFAM" id="SSF46689">
    <property type="entry name" value="Homeodomain-like"/>
    <property type="match status" value="1"/>
</dbReference>
<accession>A0A240UNM4</accession>
<dbReference type="InterPro" id="IPR050109">
    <property type="entry name" value="HTH-type_TetR-like_transc_reg"/>
</dbReference>
<feature type="domain" description="HTH tetR-type" evidence="6">
    <location>
        <begin position="38"/>
        <end position="98"/>
    </location>
</feature>
<dbReference type="OrthoDB" id="5816932at2"/>
<dbReference type="GO" id="GO:0000976">
    <property type="term" value="F:transcription cis-regulatory region binding"/>
    <property type="evidence" value="ECO:0007669"/>
    <property type="project" value="TreeGrafter"/>
</dbReference>
<gene>
    <name evidence="7" type="ORF">B9H00_06085</name>
</gene>
<dbReference type="Pfam" id="PF00440">
    <property type="entry name" value="TetR_N"/>
    <property type="match status" value="1"/>
</dbReference>
<dbReference type="PANTHER" id="PTHR30055">
    <property type="entry name" value="HTH-TYPE TRANSCRIPTIONAL REGULATOR RUTR"/>
    <property type="match status" value="1"/>
</dbReference>
<evidence type="ECO:0000313" key="8">
    <source>
        <dbReference type="Proteomes" id="UP000194457"/>
    </source>
</evidence>
<dbReference type="KEGG" id="kma:B9H00_06085"/>
<dbReference type="Proteomes" id="UP000194457">
    <property type="component" value="Chromosome"/>
</dbReference>
<dbReference type="Pfam" id="PF08361">
    <property type="entry name" value="TetR_C_2"/>
    <property type="match status" value="1"/>
</dbReference>
<reference evidence="7 8" key="1">
    <citation type="submission" date="2017-05" db="EMBL/GenBank/DDBJ databases">
        <authorList>
            <person name="Song R."/>
            <person name="Chenine A.L."/>
            <person name="Ruprecht R.M."/>
        </authorList>
    </citation>
    <scope>NUCLEOTIDE SEQUENCE [LARGE SCALE GENOMIC DNA]</scope>
    <source>
        <strain evidence="7">SW32</strain>
    </source>
</reference>
<keyword evidence="1" id="KW-0678">Repressor</keyword>
<keyword evidence="2" id="KW-0805">Transcription regulation</keyword>
<evidence type="ECO:0000256" key="2">
    <source>
        <dbReference type="ARBA" id="ARBA00023015"/>
    </source>
</evidence>
<dbReference type="InterPro" id="IPR009057">
    <property type="entry name" value="Homeodomain-like_sf"/>
</dbReference>
<dbReference type="InterPro" id="IPR013572">
    <property type="entry name" value="Tscrpt_reg_MAATS_C"/>
</dbReference>
<dbReference type="InterPro" id="IPR001647">
    <property type="entry name" value="HTH_TetR"/>
</dbReference>
<proteinExistence type="predicted"/>
<dbReference type="InterPro" id="IPR036271">
    <property type="entry name" value="Tet_transcr_reg_TetR-rel_C_sf"/>
</dbReference>
<keyword evidence="3 5" id="KW-0238">DNA-binding</keyword>
<dbReference type="SUPFAM" id="SSF48498">
    <property type="entry name" value="Tetracyclin repressor-like, C-terminal domain"/>
    <property type="match status" value="1"/>
</dbReference>
<evidence type="ECO:0000313" key="7">
    <source>
        <dbReference type="EMBL" id="ART62673.1"/>
    </source>
</evidence>
<organism evidence="7 8">
    <name type="scientific">Kushneria marisflavi</name>
    <dbReference type="NCBI Taxonomy" id="157779"/>
    <lineage>
        <taxon>Bacteria</taxon>
        <taxon>Pseudomonadati</taxon>
        <taxon>Pseudomonadota</taxon>
        <taxon>Gammaproteobacteria</taxon>
        <taxon>Oceanospirillales</taxon>
        <taxon>Halomonadaceae</taxon>
        <taxon>Kushneria</taxon>
    </lineage>
</organism>
<feature type="DNA-binding region" description="H-T-H motif" evidence="5">
    <location>
        <begin position="61"/>
        <end position="80"/>
    </location>
</feature>